<comment type="caution">
    <text evidence="2">The sequence shown here is derived from an EMBL/GenBank/DDBJ whole genome shotgun (WGS) entry which is preliminary data.</text>
</comment>
<dbReference type="Proteomes" id="UP001415857">
    <property type="component" value="Unassembled WGS sequence"/>
</dbReference>
<sequence>MKLSLSLYLSLSNHISSLNSLCRTSQLRHTLIEWTVIFLQVAKPHVKKAQVQTSKTTLFMLNNVMSYSSNLGNRCKLVFSAKHPKSQLPRKRKRKRKKQLFILFTCERRRVKKSVQVMESKPNRNSGFNPAFSGNKEQQWTTNVN</sequence>
<gene>
    <name evidence="2" type="ORF">L1049_020136</name>
</gene>
<keyword evidence="3" id="KW-1185">Reference proteome</keyword>
<evidence type="ECO:0000256" key="1">
    <source>
        <dbReference type="SAM" id="MobiDB-lite"/>
    </source>
</evidence>
<organism evidence="2 3">
    <name type="scientific">Liquidambar formosana</name>
    <name type="common">Formosan gum</name>
    <dbReference type="NCBI Taxonomy" id="63359"/>
    <lineage>
        <taxon>Eukaryota</taxon>
        <taxon>Viridiplantae</taxon>
        <taxon>Streptophyta</taxon>
        <taxon>Embryophyta</taxon>
        <taxon>Tracheophyta</taxon>
        <taxon>Spermatophyta</taxon>
        <taxon>Magnoliopsida</taxon>
        <taxon>eudicotyledons</taxon>
        <taxon>Gunneridae</taxon>
        <taxon>Pentapetalae</taxon>
        <taxon>Saxifragales</taxon>
        <taxon>Altingiaceae</taxon>
        <taxon>Liquidambar</taxon>
    </lineage>
</organism>
<protein>
    <submittedName>
        <fullName evidence="2">Uncharacterized protein</fullName>
    </submittedName>
</protein>
<proteinExistence type="predicted"/>
<feature type="compositionally biased region" description="Polar residues" evidence="1">
    <location>
        <begin position="135"/>
        <end position="145"/>
    </location>
</feature>
<dbReference type="AlphaFoldDB" id="A0AAP0S7I0"/>
<evidence type="ECO:0000313" key="3">
    <source>
        <dbReference type="Proteomes" id="UP001415857"/>
    </source>
</evidence>
<evidence type="ECO:0000313" key="2">
    <source>
        <dbReference type="EMBL" id="KAK9292176.1"/>
    </source>
</evidence>
<accession>A0AAP0S7I0</accession>
<dbReference type="EMBL" id="JBBPBK010000001">
    <property type="protein sequence ID" value="KAK9292176.1"/>
    <property type="molecule type" value="Genomic_DNA"/>
</dbReference>
<name>A0AAP0S7I0_LIQFO</name>
<reference evidence="2 3" key="1">
    <citation type="journal article" date="2024" name="Plant J.">
        <title>Genome sequences and population genomics reveal climatic adaptation and genomic divergence between two closely related sweetgum species.</title>
        <authorList>
            <person name="Xu W.Q."/>
            <person name="Ren C.Q."/>
            <person name="Zhang X.Y."/>
            <person name="Comes H.P."/>
            <person name="Liu X.H."/>
            <person name="Li Y.G."/>
            <person name="Kettle C.J."/>
            <person name="Jalonen R."/>
            <person name="Gaisberger H."/>
            <person name="Ma Y.Z."/>
            <person name="Qiu Y.X."/>
        </authorList>
    </citation>
    <scope>NUCLEOTIDE SEQUENCE [LARGE SCALE GENOMIC DNA]</scope>
    <source>
        <strain evidence="2">Hangzhou</strain>
    </source>
</reference>
<feature type="region of interest" description="Disordered" evidence="1">
    <location>
        <begin position="116"/>
        <end position="145"/>
    </location>
</feature>